<keyword evidence="1" id="KW-0812">Transmembrane</keyword>
<dbReference type="InterPro" id="IPR031617">
    <property type="entry name" value="PelG"/>
</dbReference>
<proteinExistence type="predicted"/>
<feature type="transmembrane region" description="Helical" evidence="1">
    <location>
        <begin position="21"/>
        <end position="48"/>
    </location>
</feature>
<evidence type="ECO:0000313" key="3">
    <source>
        <dbReference type="Proteomes" id="UP000182584"/>
    </source>
</evidence>
<reference evidence="2 3" key="1">
    <citation type="submission" date="2016-10" db="EMBL/GenBank/DDBJ databases">
        <authorList>
            <person name="de Groot N.N."/>
        </authorList>
    </citation>
    <scope>NUCLEOTIDE SEQUENCE [LARGE SCALE GENOMIC DNA]</scope>
    <source>
        <strain evidence="2 3">AR40</strain>
    </source>
</reference>
<dbReference type="EMBL" id="FOGJ01000003">
    <property type="protein sequence ID" value="SER21189.1"/>
    <property type="molecule type" value="Genomic_DNA"/>
</dbReference>
<feature type="transmembrane region" description="Helical" evidence="1">
    <location>
        <begin position="130"/>
        <end position="150"/>
    </location>
</feature>
<feature type="transmembrane region" description="Helical" evidence="1">
    <location>
        <begin position="68"/>
        <end position="88"/>
    </location>
</feature>
<feature type="transmembrane region" description="Helical" evidence="1">
    <location>
        <begin position="234"/>
        <end position="254"/>
    </location>
</feature>
<feature type="transmembrane region" description="Helical" evidence="1">
    <location>
        <begin position="423"/>
        <end position="444"/>
    </location>
</feature>
<protein>
    <submittedName>
        <fullName evidence="2">Uncharacterized membrane protein</fullName>
    </submittedName>
</protein>
<evidence type="ECO:0000256" key="1">
    <source>
        <dbReference type="SAM" id="Phobius"/>
    </source>
</evidence>
<keyword evidence="1" id="KW-0472">Membrane</keyword>
<keyword evidence="1" id="KW-1133">Transmembrane helix</keyword>
<accession>A0A1H9MCG4</accession>
<dbReference type="AlphaFoldDB" id="A0A1H9MCG4"/>
<gene>
    <name evidence="2" type="ORF">SAMN04487884_10342</name>
</gene>
<organism evidence="2 3">
    <name type="scientific">Butyrivibrio fibrisolvens</name>
    <dbReference type="NCBI Taxonomy" id="831"/>
    <lineage>
        <taxon>Bacteria</taxon>
        <taxon>Bacillati</taxon>
        <taxon>Bacillota</taxon>
        <taxon>Clostridia</taxon>
        <taxon>Lachnospirales</taxon>
        <taxon>Lachnospiraceae</taxon>
        <taxon>Butyrivibrio</taxon>
    </lineage>
</organism>
<dbReference type="eggNOG" id="COG4267">
    <property type="taxonomic scope" value="Bacteria"/>
</dbReference>
<feature type="transmembrane region" description="Helical" evidence="1">
    <location>
        <begin position="367"/>
        <end position="392"/>
    </location>
</feature>
<feature type="transmembrane region" description="Helical" evidence="1">
    <location>
        <begin position="274"/>
        <end position="293"/>
    </location>
</feature>
<dbReference type="Pfam" id="PF16933">
    <property type="entry name" value="PelG"/>
    <property type="match status" value="1"/>
</dbReference>
<evidence type="ECO:0000313" key="2">
    <source>
        <dbReference type="EMBL" id="SER21189.1"/>
    </source>
</evidence>
<feature type="transmembrane region" description="Helical" evidence="1">
    <location>
        <begin position="162"/>
        <end position="184"/>
    </location>
</feature>
<feature type="transmembrane region" description="Helical" evidence="1">
    <location>
        <begin position="399"/>
        <end position="417"/>
    </location>
</feature>
<feature type="transmembrane region" description="Helical" evidence="1">
    <location>
        <begin position="190"/>
        <end position="214"/>
    </location>
</feature>
<dbReference type="OrthoDB" id="37830at2"/>
<dbReference type="RefSeq" id="WP_074754239.1">
    <property type="nucleotide sequence ID" value="NZ_FOGJ01000003.1"/>
</dbReference>
<name>A0A1H9MCG4_BUTFI</name>
<dbReference type="Proteomes" id="UP000182584">
    <property type="component" value="Unassembled WGS sequence"/>
</dbReference>
<sequence length="504" mass="56935">MAGIGFELKKLFRATGVLGVLRAYGYTGMITAGPMLLGIFYLMGIGVIGNHFGLEQHSRELLTSMISYNLLTSLIVTGFFSMVVTRYVSDLLYQDKEEEVIGSLSGSLFVILPIGCLLYGIFLMMSGSSLIQILLNLSMLAELLCVWMMMNYLTAIKNYKGILIGYVASISVSLGGAYIACLFIEVSINLLLVFVCIGYGIMMCVDMILLYQYFPAKGSDFFSFLHWIDEYRPLVIIGVFSSIGLYSHLVIAWFSGVGKHIYGLYYGAPQHDIAALFAFMTILITNINFVASVEVHFYPKYRKYYDLFNGKGSIGEIQVAEKEMKEVLLHELVYTARRQFYTTAIMLSVGMTLLNKLPLGFDDLMDGYFRVLCVGYGIYAIGNVIMLILMYFTDYEGAGISTVIFAVVSTVGSIYSIGLNVRFYGFAFAFGALAYLIFCTIRLYDFLGNIPYHILASQPMVRRERRSVFTYFGEELNRFFLDKYRKVRLDLNEKMDNKMKDKNM</sequence>
<feature type="transmembrane region" description="Helical" evidence="1">
    <location>
        <begin position="100"/>
        <end position="124"/>
    </location>
</feature>
<feature type="transmembrane region" description="Helical" evidence="1">
    <location>
        <begin position="340"/>
        <end position="361"/>
    </location>
</feature>